<protein>
    <recommendedName>
        <fullName evidence="5">Opaque-phase-specific protein OP4</fullName>
    </recommendedName>
</protein>
<evidence type="ECO:0000313" key="3">
    <source>
        <dbReference type="EMBL" id="CAI5759157.1"/>
    </source>
</evidence>
<comment type="caution">
    <text evidence="3">The sequence shown here is derived from an EMBL/GenBank/DDBJ whole genome shotgun (WGS) entry which is preliminary data.</text>
</comment>
<gene>
    <name evidence="3" type="ORF">CANVERA_P3666</name>
</gene>
<evidence type="ECO:0000313" key="4">
    <source>
        <dbReference type="Proteomes" id="UP001152885"/>
    </source>
</evidence>
<name>A0A9W4TZ15_9ASCO</name>
<accession>A0A9W4TZ15</accession>
<feature type="compositionally biased region" description="Low complexity" evidence="1">
    <location>
        <begin position="297"/>
        <end position="340"/>
    </location>
</feature>
<evidence type="ECO:0000256" key="2">
    <source>
        <dbReference type="SAM" id="SignalP"/>
    </source>
</evidence>
<dbReference type="AlphaFoldDB" id="A0A9W4TZ15"/>
<dbReference type="EMBL" id="CANTUO010000004">
    <property type="protein sequence ID" value="CAI5759157.1"/>
    <property type="molecule type" value="Genomic_DNA"/>
</dbReference>
<organism evidence="3 4">
    <name type="scientific">Candida verbasci</name>
    <dbReference type="NCBI Taxonomy" id="1227364"/>
    <lineage>
        <taxon>Eukaryota</taxon>
        <taxon>Fungi</taxon>
        <taxon>Dikarya</taxon>
        <taxon>Ascomycota</taxon>
        <taxon>Saccharomycotina</taxon>
        <taxon>Pichiomycetes</taxon>
        <taxon>Debaryomycetaceae</taxon>
        <taxon>Candida/Lodderomyces clade</taxon>
        <taxon>Candida</taxon>
    </lineage>
</organism>
<proteinExistence type="predicted"/>
<sequence>MKLNIATATLILASISSIAAAPVLEDVKITELTVREVESMNNALAHLNHFNQKRELISSEELQIRENEIVTDILELVKNTNLAPSVIKYFIDDPTLSRIATDVIVTAIKDGWINLSTLLKSLNDSGLAVSVIQDLINDCQFYAEIFKLVEQAIVNLPQEIGNLLGLNSQVVSQKVTAATTNAKRELMVESEPVQILSRDDSSTLTSLMESLKNSGLANQVVEALVIDDQFYTWGADLIKQLFEKNAISLSSLLEALIDSGLVPSIIEAFLNFDTLKSVIVNALAAAFGNCKDTKPTTTLKSTTAGSATPTVPIPTGTTAPSVSGSTPTSSDSVPSSTSTGKNCKRKRRNY</sequence>
<dbReference type="Proteomes" id="UP001152885">
    <property type="component" value="Unassembled WGS sequence"/>
</dbReference>
<keyword evidence="2" id="KW-0732">Signal</keyword>
<reference evidence="3" key="1">
    <citation type="submission" date="2022-12" db="EMBL/GenBank/DDBJ databases">
        <authorList>
            <person name="Brejova B."/>
        </authorList>
    </citation>
    <scope>NUCLEOTIDE SEQUENCE</scope>
</reference>
<keyword evidence="4" id="KW-1185">Reference proteome</keyword>
<feature type="signal peptide" evidence="2">
    <location>
        <begin position="1"/>
        <end position="20"/>
    </location>
</feature>
<evidence type="ECO:0008006" key="5">
    <source>
        <dbReference type="Google" id="ProtNLM"/>
    </source>
</evidence>
<feature type="region of interest" description="Disordered" evidence="1">
    <location>
        <begin position="297"/>
        <end position="350"/>
    </location>
</feature>
<evidence type="ECO:0000256" key="1">
    <source>
        <dbReference type="SAM" id="MobiDB-lite"/>
    </source>
</evidence>
<dbReference type="OrthoDB" id="4017194at2759"/>
<feature type="chain" id="PRO_5040806975" description="Opaque-phase-specific protein OP4" evidence="2">
    <location>
        <begin position="21"/>
        <end position="350"/>
    </location>
</feature>